<accession>A0AA38GHS9</accession>
<evidence type="ECO:0000313" key="2">
    <source>
        <dbReference type="Proteomes" id="UP000824469"/>
    </source>
</evidence>
<evidence type="ECO:0000313" key="1">
    <source>
        <dbReference type="EMBL" id="KAH9323356.1"/>
    </source>
</evidence>
<comment type="caution">
    <text evidence="1">The sequence shown here is derived from an EMBL/GenBank/DDBJ whole genome shotgun (WGS) entry which is preliminary data.</text>
</comment>
<keyword evidence="2" id="KW-1185">Reference proteome</keyword>
<feature type="non-terminal residue" evidence="1">
    <location>
        <position position="1"/>
    </location>
</feature>
<dbReference type="AlphaFoldDB" id="A0AA38GHS9"/>
<name>A0AA38GHS9_TAXCH</name>
<reference evidence="1 2" key="1">
    <citation type="journal article" date="2021" name="Nat. Plants">
        <title>The Taxus genome provides insights into paclitaxel biosynthesis.</title>
        <authorList>
            <person name="Xiong X."/>
            <person name="Gou J."/>
            <person name="Liao Q."/>
            <person name="Li Y."/>
            <person name="Zhou Q."/>
            <person name="Bi G."/>
            <person name="Li C."/>
            <person name="Du R."/>
            <person name="Wang X."/>
            <person name="Sun T."/>
            <person name="Guo L."/>
            <person name="Liang H."/>
            <person name="Lu P."/>
            <person name="Wu Y."/>
            <person name="Zhang Z."/>
            <person name="Ro D.K."/>
            <person name="Shang Y."/>
            <person name="Huang S."/>
            <person name="Yan J."/>
        </authorList>
    </citation>
    <scope>NUCLEOTIDE SEQUENCE [LARGE SCALE GENOMIC DNA]</scope>
    <source>
        <strain evidence="1">Ta-2019</strain>
    </source>
</reference>
<sequence>PADIDDLASVFCDSQTFSHSVSDRRRSTSVDANLHQSTPIYISRRRFYMIDADHPAG</sequence>
<dbReference type="Proteomes" id="UP000824469">
    <property type="component" value="Unassembled WGS sequence"/>
</dbReference>
<proteinExistence type="predicted"/>
<gene>
    <name evidence="1" type="ORF">KI387_017995</name>
</gene>
<organism evidence="1 2">
    <name type="scientific">Taxus chinensis</name>
    <name type="common">Chinese yew</name>
    <name type="synonym">Taxus wallichiana var. chinensis</name>
    <dbReference type="NCBI Taxonomy" id="29808"/>
    <lineage>
        <taxon>Eukaryota</taxon>
        <taxon>Viridiplantae</taxon>
        <taxon>Streptophyta</taxon>
        <taxon>Embryophyta</taxon>
        <taxon>Tracheophyta</taxon>
        <taxon>Spermatophyta</taxon>
        <taxon>Pinopsida</taxon>
        <taxon>Pinidae</taxon>
        <taxon>Conifers II</taxon>
        <taxon>Cupressales</taxon>
        <taxon>Taxaceae</taxon>
        <taxon>Taxus</taxon>
    </lineage>
</organism>
<dbReference type="EMBL" id="JAHRHJ020000003">
    <property type="protein sequence ID" value="KAH9323356.1"/>
    <property type="molecule type" value="Genomic_DNA"/>
</dbReference>
<protein>
    <submittedName>
        <fullName evidence="1">Uncharacterized protein</fullName>
    </submittedName>
</protein>
<feature type="non-terminal residue" evidence="1">
    <location>
        <position position="57"/>
    </location>
</feature>